<protein>
    <submittedName>
        <fullName evidence="1">Uncharacterized protein</fullName>
    </submittedName>
</protein>
<gene>
    <name evidence="1" type="ORF">WICPIJ_001947</name>
</gene>
<reference evidence="1" key="2">
    <citation type="submission" date="2021-01" db="EMBL/GenBank/DDBJ databases">
        <authorList>
            <person name="Schikora-Tamarit M.A."/>
        </authorList>
    </citation>
    <scope>NUCLEOTIDE SEQUENCE</scope>
    <source>
        <strain evidence="1">CBS2887</strain>
    </source>
</reference>
<evidence type="ECO:0000313" key="2">
    <source>
        <dbReference type="Proteomes" id="UP000774326"/>
    </source>
</evidence>
<keyword evidence="2" id="KW-1185">Reference proteome</keyword>
<organism evidence="1 2">
    <name type="scientific">Wickerhamomyces pijperi</name>
    <name type="common">Yeast</name>
    <name type="synonym">Pichia pijperi</name>
    <dbReference type="NCBI Taxonomy" id="599730"/>
    <lineage>
        <taxon>Eukaryota</taxon>
        <taxon>Fungi</taxon>
        <taxon>Dikarya</taxon>
        <taxon>Ascomycota</taxon>
        <taxon>Saccharomycotina</taxon>
        <taxon>Saccharomycetes</taxon>
        <taxon>Phaffomycetales</taxon>
        <taxon>Wickerhamomycetaceae</taxon>
        <taxon>Wickerhamomyces</taxon>
    </lineage>
</organism>
<accession>A0A9P8QCP6</accession>
<dbReference type="EMBL" id="JAEUBG010001025">
    <property type="protein sequence ID" value="KAH3687074.1"/>
    <property type="molecule type" value="Genomic_DNA"/>
</dbReference>
<reference evidence="1" key="1">
    <citation type="journal article" date="2021" name="Open Biol.">
        <title>Shared evolutionary footprints suggest mitochondrial oxidative damage underlies multiple complex I losses in fungi.</title>
        <authorList>
            <person name="Schikora-Tamarit M.A."/>
            <person name="Marcet-Houben M."/>
            <person name="Nosek J."/>
            <person name="Gabaldon T."/>
        </authorList>
    </citation>
    <scope>NUCLEOTIDE SEQUENCE</scope>
    <source>
        <strain evidence="1">CBS2887</strain>
    </source>
</reference>
<dbReference type="AlphaFoldDB" id="A0A9P8QCP6"/>
<evidence type="ECO:0000313" key="1">
    <source>
        <dbReference type="EMBL" id="KAH3687074.1"/>
    </source>
</evidence>
<sequence>MMLLDDEVKLSVQRLESLSEGIQDEHEDLTSLTLVRQLQDSLHQVQQQLGTHDLHRQGQSIIFQMATVDLNSG</sequence>
<dbReference type="Proteomes" id="UP000774326">
    <property type="component" value="Unassembled WGS sequence"/>
</dbReference>
<comment type="caution">
    <text evidence="1">The sequence shown here is derived from an EMBL/GenBank/DDBJ whole genome shotgun (WGS) entry which is preliminary data.</text>
</comment>
<proteinExistence type="predicted"/>
<name>A0A9P8QCP6_WICPI</name>